<gene>
    <name evidence="3" type="ORF">EJB05_44359</name>
</gene>
<reference evidence="3 4" key="1">
    <citation type="journal article" date="2019" name="Sci. Rep.">
        <title>A high-quality genome of Eragrostis curvula grass provides insights into Poaceae evolution and supports new strategies to enhance forage quality.</title>
        <authorList>
            <person name="Carballo J."/>
            <person name="Santos B.A.C.M."/>
            <person name="Zappacosta D."/>
            <person name="Garbus I."/>
            <person name="Selva J.P."/>
            <person name="Gallo C.A."/>
            <person name="Diaz A."/>
            <person name="Albertini E."/>
            <person name="Caccamo M."/>
            <person name="Echenique V."/>
        </authorList>
    </citation>
    <scope>NUCLEOTIDE SEQUENCE [LARGE SCALE GENOMIC DNA]</scope>
    <source>
        <strain evidence="4">cv. Victoria</strain>
        <tissue evidence="3">Leaf</tissue>
    </source>
</reference>
<evidence type="ECO:0000313" key="4">
    <source>
        <dbReference type="Proteomes" id="UP000324897"/>
    </source>
</evidence>
<dbReference type="EMBL" id="RWGY01000039">
    <property type="protein sequence ID" value="TVU10807.1"/>
    <property type="molecule type" value="Genomic_DNA"/>
</dbReference>
<dbReference type="GO" id="GO:0070898">
    <property type="term" value="P:RNA polymerase III preinitiation complex assembly"/>
    <property type="evidence" value="ECO:0007669"/>
    <property type="project" value="TreeGrafter"/>
</dbReference>
<feature type="compositionally biased region" description="Polar residues" evidence="1">
    <location>
        <begin position="176"/>
        <end position="185"/>
    </location>
</feature>
<feature type="region of interest" description="Disordered" evidence="1">
    <location>
        <begin position="106"/>
        <end position="144"/>
    </location>
</feature>
<protein>
    <recommendedName>
        <fullName evidence="2">Myb-like domain-containing protein</fullName>
    </recommendedName>
</protein>
<feature type="domain" description="Myb-like" evidence="2">
    <location>
        <begin position="335"/>
        <end position="383"/>
    </location>
</feature>
<dbReference type="InterPro" id="IPR001005">
    <property type="entry name" value="SANT/Myb"/>
</dbReference>
<sequence>MPSGVAIPLLPDGLTDVAILVPRGAAAQLQVAGGQLQVFAAAHDHLDAPTVSRSPPQPQAEPKGKGKSVLDAPQGVLLLEVQILRWVTSAVSVMICTTCLSKRVKNTEERSNDQEYTNNAEGKPSDHAVKQQPKSHVGEIGSSIKLRSREKLQKVGISQHTAEDYFDEDFVELSASEQDNGSSVDYTAGSKRKIRQTSRDGAEEPQQQGIQNEESKVPSWGRKKTSKDAPTEKSEKKLTHRIRQKIMKEVKTLLEKPYAEIDHKKLSAAHLRLLQEAREHINGKEILSGPSLNARSSQHENPDDFEYDRYDEDRTETNVQNITKLNYHSYMNIQTQAKWSKSQTDLFYQGLRQFGIDFAMIQQLFPDKTRHHVRRKFRTEEKNNPMLIQHAVIHRCGDNLYFKKVIKQLNIDDVLPDISSTRKQDGASNEGGPSNENALDDFINEEENSPNRMDKEQYMPISDMEEEDHVPGNTDDLGDIFDWCGTDRSLKPVKDMVPGIQVLCADKSEMESIFCDGIIGTILVSFLVFVPVVTL</sequence>
<dbReference type="Gramene" id="TVU10807">
    <property type="protein sequence ID" value="TVU10807"/>
    <property type="gene ID" value="EJB05_44359"/>
</dbReference>
<keyword evidence="4" id="KW-1185">Reference proteome</keyword>
<name>A0A5J9THV0_9POAL</name>
<dbReference type="OrthoDB" id="272624at2759"/>
<feature type="non-terminal residue" evidence="3">
    <location>
        <position position="1"/>
    </location>
</feature>
<feature type="region of interest" description="Disordered" evidence="1">
    <location>
        <begin position="48"/>
        <end position="68"/>
    </location>
</feature>
<accession>A0A5J9THV0</accession>
<dbReference type="GO" id="GO:0000126">
    <property type="term" value="C:transcription factor TFIIIB complex"/>
    <property type="evidence" value="ECO:0007669"/>
    <property type="project" value="TreeGrafter"/>
</dbReference>
<dbReference type="GO" id="GO:0001156">
    <property type="term" value="F:TFIIIC-class transcription factor complex binding"/>
    <property type="evidence" value="ECO:0007669"/>
    <property type="project" value="TreeGrafter"/>
</dbReference>
<evidence type="ECO:0000259" key="2">
    <source>
        <dbReference type="SMART" id="SM00717"/>
    </source>
</evidence>
<dbReference type="PANTHER" id="PTHR22929:SF0">
    <property type="entry name" value="TRANSCRIPTION FACTOR TFIIIB COMPONENT B'' HOMOLOG"/>
    <property type="match status" value="1"/>
</dbReference>
<feature type="region of interest" description="Disordered" evidence="1">
    <location>
        <begin position="176"/>
        <end position="239"/>
    </location>
</feature>
<dbReference type="InterPro" id="IPR039467">
    <property type="entry name" value="TFIIIB_B''_Myb"/>
</dbReference>
<feature type="region of interest" description="Disordered" evidence="1">
    <location>
        <begin position="418"/>
        <end position="438"/>
    </location>
</feature>
<dbReference type="AlphaFoldDB" id="A0A5J9THV0"/>
<comment type="caution">
    <text evidence="3">The sequence shown here is derived from an EMBL/GenBank/DDBJ whole genome shotgun (WGS) entry which is preliminary data.</text>
</comment>
<feature type="region of interest" description="Disordered" evidence="1">
    <location>
        <begin position="286"/>
        <end position="308"/>
    </location>
</feature>
<proteinExistence type="predicted"/>
<dbReference type="SUPFAM" id="SSF46689">
    <property type="entry name" value="Homeodomain-like"/>
    <property type="match status" value="1"/>
</dbReference>
<dbReference type="InterPro" id="IPR009057">
    <property type="entry name" value="Homeodomain-like_sf"/>
</dbReference>
<dbReference type="PANTHER" id="PTHR22929">
    <property type="entry name" value="RNA POLYMERASE III TRANSCRIPTION INITIATION FACTOR B"/>
    <property type="match status" value="1"/>
</dbReference>
<organism evidence="3 4">
    <name type="scientific">Eragrostis curvula</name>
    <name type="common">weeping love grass</name>
    <dbReference type="NCBI Taxonomy" id="38414"/>
    <lineage>
        <taxon>Eukaryota</taxon>
        <taxon>Viridiplantae</taxon>
        <taxon>Streptophyta</taxon>
        <taxon>Embryophyta</taxon>
        <taxon>Tracheophyta</taxon>
        <taxon>Spermatophyta</taxon>
        <taxon>Magnoliopsida</taxon>
        <taxon>Liliopsida</taxon>
        <taxon>Poales</taxon>
        <taxon>Poaceae</taxon>
        <taxon>PACMAD clade</taxon>
        <taxon>Chloridoideae</taxon>
        <taxon>Eragrostideae</taxon>
        <taxon>Eragrostidinae</taxon>
        <taxon>Eragrostis</taxon>
    </lineage>
</organism>
<dbReference type="Pfam" id="PF15963">
    <property type="entry name" value="Myb_DNA-bind_7"/>
    <property type="match status" value="1"/>
</dbReference>
<evidence type="ECO:0000256" key="1">
    <source>
        <dbReference type="SAM" id="MobiDB-lite"/>
    </source>
</evidence>
<dbReference type="FunFam" id="1.20.58.1880:FF:000007">
    <property type="entry name" value="Homeodomain-like superfamily protein"/>
    <property type="match status" value="1"/>
</dbReference>
<evidence type="ECO:0000313" key="3">
    <source>
        <dbReference type="EMBL" id="TVU10807.1"/>
    </source>
</evidence>
<dbReference type="SMART" id="SM00717">
    <property type="entry name" value="SANT"/>
    <property type="match status" value="1"/>
</dbReference>
<dbReference type="Gene3D" id="1.20.58.1880">
    <property type="match status" value="1"/>
</dbReference>
<dbReference type="Proteomes" id="UP000324897">
    <property type="component" value="Chromosome 3"/>
</dbReference>
<feature type="compositionally biased region" description="Basic and acidic residues" evidence="1">
    <location>
        <begin position="226"/>
        <end position="237"/>
    </location>
</feature>
<feature type="compositionally biased region" description="Basic and acidic residues" evidence="1">
    <location>
        <begin position="297"/>
        <end position="308"/>
    </location>
</feature>